<dbReference type="PROSITE" id="PS50853">
    <property type="entry name" value="FN3"/>
    <property type="match status" value="1"/>
</dbReference>
<gene>
    <name evidence="3" type="ORF">PMEA_00000288</name>
</gene>
<dbReference type="CDD" id="cd00063">
    <property type="entry name" value="FN3"/>
    <property type="match status" value="1"/>
</dbReference>
<comment type="caution">
    <text evidence="3">The sequence shown here is derived from an EMBL/GenBank/DDBJ whole genome shotgun (WGS) entry which is preliminary data.</text>
</comment>
<dbReference type="EMBL" id="CALNXJ010000001">
    <property type="protein sequence ID" value="CAH3031008.1"/>
    <property type="molecule type" value="Genomic_DNA"/>
</dbReference>
<dbReference type="Pfam" id="PF00041">
    <property type="entry name" value="fn3"/>
    <property type="match status" value="1"/>
</dbReference>
<dbReference type="Gene3D" id="2.60.40.10">
    <property type="entry name" value="Immunoglobulins"/>
    <property type="match status" value="1"/>
</dbReference>
<evidence type="ECO:0000259" key="2">
    <source>
        <dbReference type="PROSITE" id="PS50853"/>
    </source>
</evidence>
<dbReference type="InterPro" id="IPR003961">
    <property type="entry name" value="FN3_dom"/>
</dbReference>
<dbReference type="SUPFAM" id="SSF49265">
    <property type="entry name" value="Fibronectin type III"/>
    <property type="match status" value="1"/>
</dbReference>
<keyword evidence="1" id="KW-0677">Repeat</keyword>
<dbReference type="AlphaFoldDB" id="A0AAU9VIJ6"/>
<name>A0AAU9VIJ6_9CNID</name>
<sequence length="103" mass="11222">MWLASGPKVAPPNISAVRVNSTCVLVSWDRIPDGKRRGLIQKYRVNITSKIPNETTSREVQAPTQYLEIVSINVDSKFTITVEAANSKGFGPVSEPVNITAVP</sequence>
<dbReference type="InterPro" id="IPR013783">
    <property type="entry name" value="Ig-like_fold"/>
</dbReference>
<organism evidence="3 4">
    <name type="scientific">Pocillopora meandrina</name>
    <dbReference type="NCBI Taxonomy" id="46732"/>
    <lineage>
        <taxon>Eukaryota</taxon>
        <taxon>Metazoa</taxon>
        <taxon>Cnidaria</taxon>
        <taxon>Anthozoa</taxon>
        <taxon>Hexacorallia</taxon>
        <taxon>Scleractinia</taxon>
        <taxon>Astrocoeniina</taxon>
        <taxon>Pocilloporidae</taxon>
        <taxon>Pocillopora</taxon>
    </lineage>
</organism>
<feature type="domain" description="Fibronectin type-III" evidence="2">
    <location>
        <begin position="10"/>
        <end position="103"/>
    </location>
</feature>
<evidence type="ECO:0000313" key="4">
    <source>
        <dbReference type="Proteomes" id="UP001159428"/>
    </source>
</evidence>
<accession>A0AAU9VIJ6</accession>
<dbReference type="FunFam" id="2.60.40.10:FF:000028">
    <property type="entry name" value="Neuronal cell adhesion molecule"/>
    <property type="match status" value="1"/>
</dbReference>
<dbReference type="Proteomes" id="UP001159428">
    <property type="component" value="Unassembled WGS sequence"/>
</dbReference>
<proteinExistence type="predicted"/>
<dbReference type="InterPro" id="IPR036116">
    <property type="entry name" value="FN3_sf"/>
</dbReference>
<protein>
    <recommendedName>
        <fullName evidence="2">Fibronectin type-III domain-containing protein</fullName>
    </recommendedName>
</protein>
<reference evidence="3 4" key="1">
    <citation type="submission" date="2022-05" db="EMBL/GenBank/DDBJ databases">
        <authorList>
            <consortium name="Genoscope - CEA"/>
            <person name="William W."/>
        </authorList>
    </citation>
    <scope>NUCLEOTIDE SEQUENCE [LARGE SCALE GENOMIC DNA]</scope>
</reference>
<evidence type="ECO:0000256" key="1">
    <source>
        <dbReference type="ARBA" id="ARBA00022737"/>
    </source>
</evidence>
<evidence type="ECO:0000313" key="3">
    <source>
        <dbReference type="EMBL" id="CAH3031008.1"/>
    </source>
</evidence>
<keyword evidence="4" id="KW-1185">Reference proteome</keyword>